<organism evidence="1 2">
    <name type="scientific">Chitinophaga dinghuensis</name>
    <dbReference type="NCBI Taxonomy" id="1539050"/>
    <lineage>
        <taxon>Bacteria</taxon>
        <taxon>Pseudomonadati</taxon>
        <taxon>Bacteroidota</taxon>
        <taxon>Chitinophagia</taxon>
        <taxon>Chitinophagales</taxon>
        <taxon>Chitinophagaceae</taxon>
        <taxon>Chitinophaga</taxon>
    </lineage>
</organism>
<protein>
    <submittedName>
        <fullName evidence="1">Uncharacterized protein</fullName>
    </submittedName>
</protein>
<evidence type="ECO:0000313" key="1">
    <source>
        <dbReference type="EMBL" id="RAJ77612.1"/>
    </source>
</evidence>
<reference evidence="1 2" key="1">
    <citation type="submission" date="2018-06" db="EMBL/GenBank/DDBJ databases">
        <title>Genomic Encyclopedia of Archaeal and Bacterial Type Strains, Phase II (KMG-II): from individual species to whole genera.</title>
        <authorList>
            <person name="Goeker M."/>
        </authorList>
    </citation>
    <scope>NUCLEOTIDE SEQUENCE [LARGE SCALE GENOMIC DNA]</scope>
    <source>
        <strain evidence="1 2">DSM 29821</strain>
    </source>
</reference>
<evidence type="ECO:0000313" key="2">
    <source>
        <dbReference type="Proteomes" id="UP000249819"/>
    </source>
</evidence>
<gene>
    <name evidence="1" type="ORF">CLV59_107381</name>
</gene>
<name>A0A327W0P3_9BACT</name>
<dbReference type="EMBL" id="QLMA01000007">
    <property type="protein sequence ID" value="RAJ77612.1"/>
    <property type="molecule type" value="Genomic_DNA"/>
</dbReference>
<keyword evidence="2" id="KW-1185">Reference proteome</keyword>
<dbReference type="RefSeq" id="WP_211324001.1">
    <property type="nucleotide sequence ID" value="NZ_QLMA01000007.1"/>
</dbReference>
<dbReference type="AlphaFoldDB" id="A0A327W0P3"/>
<dbReference type="Proteomes" id="UP000249819">
    <property type="component" value="Unassembled WGS sequence"/>
</dbReference>
<sequence length="78" mass="9158">MNNVEKSEKAFTPMFFPYAPDQFLEQIRTVVREEVMPLERNQPTPVLYKTPGLTQKPIYKITEVCQLFQGTKPTIHSW</sequence>
<proteinExistence type="predicted"/>
<comment type="caution">
    <text evidence="1">The sequence shown here is derived from an EMBL/GenBank/DDBJ whole genome shotgun (WGS) entry which is preliminary data.</text>
</comment>
<accession>A0A327W0P3</accession>